<dbReference type="InterPro" id="IPR010982">
    <property type="entry name" value="Lambda_DNA-bd_dom_sf"/>
</dbReference>
<dbReference type="PANTHER" id="PTHR46558">
    <property type="entry name" value="TRACRIPTIONAL REGULATORY PROTEIN-RELATED-RELATED"/>
    <property type="match status" value="1"/>
</dbReference>
<dbReference type="PANTHER" id="PTHR46558:SF4">
    <property type="entry name" value="DNA-BIDING PHAGE PROTEIN"/>
    <property type="match status" value="1"/>
</dbReference>
<dbReference type="eggNOG" id="COG1396">
    <property type="taxonomic scope" value="Bacteria"/>
</dbReference>
<dbReference type="EMBL" id="ABWP01000011">
    <property type="protein sequence ID" value="EEA86002.1"/>
    <property type="molecule type" value="Genomic_DNA"/>
</dbReference>
<evidence type="ECO:0000256" key="1">
    <source>
        <dbReference type="ARBA" id="ARBA00023125"/>
    </source>
</evidence>
<evidence type="ECO:0000313" key="3">
    <source>
        <dbReference type="EMBL" id="EEA86002.1"/>
    </source>
</evidence>
<dbReference type="CDD" id="cd00093">
    <property type="entry name" value="HTH_XRE"/>
    <property type="match status" value="1"/>
</dbReference>
<evidence type="ECO:0000259" key="2">
    <source>
        <dbReference type="PROSITE" id="PS50943"/>
    </source>
</evidence>
<dbReference type="AlphaFoldDB" id="B6FWU1"/>
<keyword evidence="4" id="KW-1185">Reference proteome</keyword>
<dbReference type="SUPFAM" id="SSF47413">
    <property type="entry name" value="lambda repressor-like DNA-binding domains"/>
    <property type="match status" value="1"/>
</dbReference>
<sequence length="60" mass="6944">MREEKKLSQKELAKILGITQQAYSRIELGKAKPSLSKAKEIADFFNSTIEEIFFGEKFNY</sequence>
<evidence type="ECO:0000313" key="4">
    <source>
        <dbReference type="Proteomes" id="UP000003178"/>
    </source>
</evidence>
<feature type="domain" description="HTH cro/C1-type" evidence="2">
    <location>
        <begin position="1"/>
        <end position="52"/>
    </location>
</feature>
<comment type="caution">
    <text evidence="3">The sequence shown here is derived from an EMBL/GenBank/DDBJ whole genome shotgun (WGS) entry which is preliminary data.</text>
</comment>
<keyword evidence="1 3" id="KW-0238">DNA-binding</keyword>
<dbReference type="GO" id="GO:0003677">
    <property type="term" value="F:DNA binding"/>
    <property type="evidence" value="ECO:0007669"/>
    <property type="project" value="UniProtKB-KW"/>
</dbReference>
<dbReference type="PROSITE" id="PS50943">
    <property type="entry name" value="HTH_CROC1"/>
    <property type="match status" value="1"/>
</dbReference>
<organism evidence="3 4">
    <name type="scientific">Peptacetobacter hiranonis (strain DSM 13275 / JCM 10541 / KCTC 15199 / TO-931)</name>
    <name type="common">Clostridium hiranonis</name>
    <dbReference type="NCBI Taxonomy" id="500633"/>
    <lineage>
        <taxon>Bacteria</taxon>
        <taxon>Bacillati</taxon>
        <taxon>Bacillota</taxon>
        <taxon>Clostridia</taxon>
        <taxon>Peptostreptococcales</taxon>
        <taxon>Peptostreptococcaceae</taxon>
        <taxon>Peptacetobacter</taxon>
    </lineage>
</organism>
<reference evidence="3 4" key="2">
    <citation type="submission" date="2008-10" db="EMBL/GenBank/DDBJ databases">
        <title>Draft genome sequence of Clostridium hiranonis (DSM 13275).</title>
        <authorList>
            <person name="Sudarsanam P."/>
            <person name="Ley R."/>
            <person name="Guruge J."/>
            <person name="Turnbaugh P.J."/>
            <person name="Mahowald M."/>
            <person name="Liep D."/>
            <person name="Gordon J."/>
        </authorList>
    </citation>
    <scope>NUCLEOTIDE SEQUENCE [LARGE SCALE GENOMIC DNA]</scope>
    <source>
        <strain evidence="3 4">DSM 13275</strain>
    </source>
</reference>
<dbReference type="Pfam" id="PF01381">
    <property type="entry name" value="HTH_3"/>
    <property type="match status" value="1"/>
</dbReference>
<dbReference type="InterPro" id="IPR001387">
    <property type="entry name" value="Cro/C1-type_HTH"/>
</dbReference>
<proteinExistence type="predicted"/>
<dbReference type="Proteomes" id="UP000003178">
    <property type="component" value="Unassembled WGS sequence"/>
</dbReference>
<dbReference type="SMART" id="SM00530">
    <property type="entry name" value="HTH_XRE"/>
    <property type="match status" value="1"/>
</dbReference>
<dbReference type="HOGENOM" id="CLU_066192_44_5_9"/>
<gene>
    <name evidence="3" type="ORF">CLOHIR_00340</name>
</gene>
<dbReference type="STRING" id="500633.CLOHIR_00340"/>
<reference evidence="3 4" key="1">
    <citation type="submission" date="2008-09" db="EMBL/GenBank/DDBJ databases">
        <authorList>
            <person name="Fulton L."/>
            <person name="Clifton S."/>
            <person name="Fulton B."/>
            <person name="Xu J."/>
            <person name="Minx P."/>
            <person name="Pepin K.H."/>
            <person name="Johnson M."/>
            <person name="Thiruvilangam P."/>
            <person name="Bhonagiri V."/>
            <person name="Nash W.E."/>
            <person name="Mardis E.R."/>
            <person name="Wilson R.K."/>
        </authorList>
    </citation>
    <scope>NUCLEOTIDE SEQUENCE [LARGE SCALE GENOMIC DNA]</scope>
    <source>
        <strain evidence="3 4">DSM 13275</strain>
    </source>
</reference>
<accession>B6FWU1</accession>
<protein>
    <submittedName>
        <fullName evidence="3">DNA-binding helix-turn-helix protein</fullName>
    </submittedName>
</protein>
<name>B6FWU1_PEPHT</name>
<dbReference type="Gene3D" id="1.10.260.40">
    <property type="entry name" value="lambda repressor-like DNA-binding domains"/>
    <property type="match status" value="1"/>
</dbReference>